<dbReference type="GeneID" id="41355865"/>
<keyword evidence="1" id="KW-0812">Transmembrane</keyword>
<feature type="transmembrane region" description="Helical" evidence="1">
    <location>
        <begin position="118"/>
        <end position="142"/>
    </location>
</feature>
<name>C4Z0M7_LACE2</name>
<dbReference type="KEGG" id="eel:EUBELI_01140"/>
<feature type="transmembrane region" description="Helical" evidence="1">
    <location>
        <begin position="175"/>
        <end position="203"/>
    </location>
</feature>
<accession>C4Z0M7</accession>
<dbReference type="HOGENOM" id="CLU_084162_1_0_9"/>
<evidence type="ECO:0000313" key="3">
    <source>
        <dbReference type="Proteomes" id="UP000001476"/>
    </source>
</evidence>
<evidence type="ECO:0000313" key="2">
    <source>
        <dbReference type="EMBL" id="ACR72140.1"/>
    </source>
</evidence>
<gene>
    <name evidence="2" type="ordered locus">EUBELI_01140</name>
</gene>
<evidence type="ECO:0008006" key="4">
    <source>
        <dbReference type="Google" id="ProtNLM"/>
    </source>
</evidence>
<dbReference type="EMBL" id="CP001104">
    <property type="protein sequence ID" value="ACR72140.1"/>
    <property type="molecule type" value="Genomic_DNA"/>
</dbReference>
<keyword evidence="1" id="KW-1133">Transmembrane helix</keyword>
<sequence>MHELNVLLKIEFKRLFKNKLFYISLFIGVVLATGSFINKVIPHMDILNGFDGSVASYPFSVFNSWMGIFIGFDPFATAYVYVCMLFCALPYCGNFSRDNHNQYILQYYSRASRNKVHAARFITTFVSGGMLVLLPVLMNLIATMMCVPALSPVENGLFIGSGKSFMGCLFYNHTFVYIIIYLVQFFVYGGAFSVVSLAVAFLFDNAFLVMISPFIAYYGVGVLSTVGKNIFGLYTFNPMSYISPSNVLMDNGLIGFILEPLIIILVSGVIFFWKGAANEVL</sequence>
<dbReference type="STRING" id="515620.EUBELI_01140"/>
<feature type="transmembrane region" description="Helical" evidence="1">
    <location>
        <begin position="78"/>
        <end position="97"/>
    </location>
</feature>
<feature type="transmembrane region" description="Helical" evidence="1">
    <location>
        <begin position="20"/>
        <end position="41"/>
    </location>
</feature>
<keyword evidence="1" id="KW-0472">Membrane</keyword>
<protein>
    <recommendedName>
        <fullName evidence="4">ABC-2 family transporter protein</fullName>
    </recommendedName>
</protein>
<dbReference type="Proteomes" id="UP000001476">
    <property type="component" value="Chromosome"/>
</dbReference>
<dbReference type="AlphaFoldDB" id="C4Z0M7"/>
<keyword evidence="3" id="KW-1185">Reference proteome</keyword>
<feature type="transmembrane region" description="Helical" evidence="1">
    <location>
        <begin position="215"/>
        <end position="234"/>
    </location>
</feature>
<reference evidence="2 3" key="1">
    <citation type="journal article" date="2009" name="Proc. Natl. Acad. Sci. U.S.A.">
        <title>Characterizing a model human gut microbiota composed of members of its two dominant bacterial phyla.</title>
        <authorList>
            <person name="Mahowald M.A."/>
            <person name="Rey F.E."/>
            <person name="Seedorf H."/>
            <person name="Turnbaugh P.J."/>
            <person name="Fulton R.S."/>
            <person name="Wollam A."/>
            <person name="Shah N."/>
            <person name="Wang C."/>
            <person name="Magrini V."/>
            <person name="Wilson R.K."/>
            <person name="Cantarel B.L."/>
            <person name="Coutinho P.M."/>
            <person name="Henrissat B."/>
            <person name="Crock L.W."/>
            <person name="Russell A."/>
            <person name="Verberkmoes N.C."/>
            <person name="Hettich R.L."/>
            <person name="Gordon J.I."/>
        </authorList>
    </citation>
    <scope>NUCLEOTIDE SEQUENCE [LARGE SCALE GENOMIC DNA]</scope>
    <source>
        <strain evidence="3">ATCC 27750 / DSM 3376 / VPI C15-48 / C15-B4</strain>
    </source>
</reference>
<organism evidence="2 3">
    <name type="scientific">Lachnospira eligens (strain ATCC 27750 / DSM 3376 / VPI C15-48 / C15-B4)</name>
    <name type="common">Eubacterium eligens</name>
    <dbReference type="NCBI Taxonomy" id="515620"/>
    <lineage>
        <taxon>Bacteria</taxon>
        <taxon>Bacillati</taxon>
        <taxon>Bacillota</taxon>
        <taxon>Clostridia</taxon>
        <taxon>Lachnospirales</taxon>
        <taxon>Lachnospiraceae</taxon>
        <taxon>Lachnospira</taxon>
    </lineage>
</organism>
<evidence type="ECO:0000256" key="1">
    <source>
        <dbReference type="SAM" id="Phobius"/>
    </source>
</evidence>
<feature type="transmembrane region" description="Helical" evidence="1">
    <location>
        <begin position="254"/>
        <end position="273"/>
    </location>
</feature>
<dbReference type="RefSeq" id="WP_012739375.1">
    <property type="nucleotide sequence ID" value="NC_012778.1"/>
</dbReference>
<proteinExistence type="predicted"/>